<protein>
    <submittedName>
        <fullName evidence="2">Uncharacterized protein</fullName>
    </submittedName>
</protein>
<sequence>MGNSTGSMFYAFGAFLLIYLVGVSIYQIYLWIKKWRENKEEKED</sequence>
<dbReference type="AlphaFoldDB" id="A0A174Z5C4"/>
<dbReference type="Proteomes" id="UP000078383">
    <property type="component" value="Unassembled WGS sequence"/>
</dbReference>
<proteinExistence type="predicted"/>
<gene>
    <name evidence="2" type="ORF">ERS852502_00553</name>
</gene>
<evidence type="ECO:0000256" key="1">
    <source>
        <dbReference type="SAM" id="Phobius"/>
    </source>
</evidence>
<feature type="transmembrane region" description="Helical" evidence="1">
    <location>
        <begin position="12"/>
        <end position="32"/>
    </location>
</feature>
<accession>A0A174Z5C4</accession>
<evidence type="ECO:0000313" key="2">
    <source>
        <dbReference type="EMBL" id="CUQ82604.1"/>
    </source>
</evidence>
<keyword evidence="1" id="KW-0472">Membrane</keyword>
<keyword evidence="1" id="KW-1133">Transmembrane helix</keyword>
<dbReference type="EMBL" id="CZBX01000002">
    <property type="protein sequence ID" value="CUQ82604.1"/>
    <property type="molecule type" value="Genomic_DNA"/>
</dbReference>
<keyword evidence="1" id="KW-0812">Transmembrane</keyword>
<reference evidence="2 3" key="1">
    <citation type="submission" date="2015-09" db="EMBL/GenBank/DDBJ databases">
        <authorList>
            <consortium name="Pathogen Informatics"/>
        </authorList>
    </citation>
    <scope>NUCLEOTIDE SEQUENCE [LARGE SCALE GENOMIC DNA]</scope>
    <source>
        <strain evidence="2 3">2789STDY5834889</strain>
    </source>
</reference>
<organism evidence="2 3">
    <name type="scientific">[Ruminococcus] torques</name>
    <dbReference type="NCBI Taxonomy" id="33039"/>
    <lineage>
        <taxon>Bacteria</taxon>
        <taxon>Bacillati</taxon>
        <taxon>Bacillota</taxon>
        <taxon>Clostridia</taxon>
        <taxon>Lachnospirales</taxon>
        <taxon>Lachnospiraceae</taxon>
        <taxon>Mediterraneibacter</taxon>
    </lineage>
</organism>
<evidence type="ECO:0000313" key="3">
    <source>
        <dbReference type="Proteomes" id="UP000078383"/>
    </source>
</evidence>
<dbReference type="RefSeq" id="WP_278279363.1">
    <property type="nucleotide sequence ID" value="NZ_CZBX01000002.1"/>
</dbReference>
<name>A0A174Z5C4_9FIRM</name>